<dbReference type="SUPFAM" id="SSF56349">
    <property type="entry name" value="DNA breaking-rejoining enzymes"/>
    <property type="match status" value="1"/>
</dbReference>
<dbReference type="Pfam" id="PF13495">
    <property type="entry name" value="Phage_int_SAM_4"/>
    <property type="match status" value="1"/>
</dbReference>
<comment type="caution">
    <text evidence="5">The sequence shown here is derived from an EMBL/GenBank/DDBJ whole genome shotgun (WGS) entry which is preliminary data.</text>
</comment>
<dbReference type="InterPro" id="IPR004107">
    <property type="entry name" value="Integrase_SAM-like_N"/>
</dbReference>
<sequence length="99" mass="11419">MPESTQLDGTTAPRLLDVLRETLRVRHYSLRTEQQYVNWVRRFLRFHHHRHPREMGAAEVGSFLTHLAVEGQVSASTQNQALSALLLLYRDVLMLNLPG</sequence>
<name>A0A844GFX5_9NEIS</name>
<evidence type="ECO:0000259" key="4">
    <source>
        <dbReference type="PROSITE" id="PS51900"/>
    </source>
</evidence>
<feature type="domain" description="Core-binding (CB)" evidence="4">
    <location>
        <begin position="10"/>
        <end position="93"/>
    </location>
</feature>
<organism evidence="5 6">
    <name type="scientific">Paludibacterium denitrificans</name>
    <dbReference type="NCBI Taxonomy" id="2675226"/>
    <lineage>
        <taxon>Bacteria</taxon>
        <taxon>Pseudomonadati</taxon>
        <taxon>Pseudomonadota</taxon>
        <taxon>Betaproteobacteria</taxon>
        <taxon>Neisseriales</taxon>
        <taxon>Chromobacteriaceae</taxon>
        <taxon>Paludibacterium</taxon>
    </lineage>
</organism>
<dbReference type="InterPro" id="IPR044068">
    <property type="entry name" value="CB"/>
</dbReference>
<dbReference type="PROSITE" id="PS51900">
    <property type="entry name" value="CB"/>
    <property type="match status" value="1"/>
</dbReference>
<proteinExistence type="predicted"/>
<gene>
    <name evidence="5" type="ORF">GKE73_17080</name>
</gene>
<dbReference type="AlphaFoldDB" id="A0A844GFX5"/>
<dbReference type="GO" id="GO:0003677">
    <property type="term" value="F:DNA binding"/>
    <property type="evidence" value="ECO:0007669"/>
    <property type="project" value="UniProtKB-UniRule"/>
</dbReference>
<evidence type="ECO:0000313" key="6">
    <source>
        <dbReference type="Proteomes" id="UP000446658"/>
    </source>
</evidence>
<dbReference type="InterPro" id="IPR010998">
    <property type="entry name" value="Integrase_recombinase_N"/>
</dbReference>
<keyword evidence="2 3" id="KW-0238">DNA-binding</keyword>
<evidence type="ECO:0000256" key="2">
    <source>
        <dbReference type="ARBA" id="ARBA00023125"/>
    </source>
</evidence>
<dbReference type="Gene3D" id="1.10.150.130">
    <property type="match status" value="1"/>
</dbReference>
<evidence type="ECO:0000313" key="5">
    <source>
        <dbReference type="EMBL" id="MTD34128.1"/>
    </source>
</evidence>
<evidence type="ECO:0000256" key="3">
    <source>
        <dbReference type="PROSITE-ProRule" id="PRU01248"/>
    </source>
</evidence>
<reference evidence="5 6" key="1">
    <citation type="submission" date="2019-11" db="EMBL/GenBank/DDBJ databases">
        <title>Draft genome sequence of Paludibacterium sp. dN18-1.</title>
        <authorList>
            <person name="Im W.-T."/>
        </authorList>
    </citation>
    <scope>NUCLEOTIDE SEQUENCE [LARGE SCALE GENOMIC DNA]</scope>
    <source>
        <strain evidence="6">dN 18-1</strain>
    </source>
</reference>
<protein>
    <recommendedName>
        <fullName evidence="4">Core-binding (CB) domain-containing protein</fullName>
    </recommendedName>
</protein>
<evidence type="ECO:0000256" key="1">
    <source>
        <dbReference type="ARBA" id="ARBA00022908"/>
    </source>
</evidence>
<dbReference type="GO" id="GO:0015074">
    <property type="term" value="P:DNA integration"/>
    <property type="evidence" value="ECO:0007669"/>
    <property type="project" value="UniProtKB-KW"/>
</dbReference>
<keyword evidence="1" id="KW-0229">DNA integration</keyword>
<dbReference type="InterPro" id="IPR011010">
    <property type="entry name" value="DNA_brk_join_enz"/>
</dbReference>
<accession>A0A844GFX5</accession>
<dbReference type="Proteomes" id="UP000446658">
    <property type="component" value="Unassembled WGS sequence"/>
</dbReference>
<dbReference type="EMBL" id="WLYX01000001">
    <property type="protein sequence ID" value="MTD34128.1"/>
    <property type="molecule type" value="Genomic_DNA"/>
</dbReference>
<keyword evidence="6" id="KW-1185">Reference proteome</keyword>